<feature type="signal peptide" evidence="16">
    <location>
        <begin position="1"/>
        <end position="25"/>
    </location>
</feature>
<dbReference type="InterPro" id="IPR002902">
    <property type="entry name" value="GNK2"/>
</dbReference>
<accession>A0A0R0F325</accession>
<evidence type="ECO:0000256" key="1">
    <source>
        <dbReference type="ARBA" id="ARBA00004167"/>
    </source>
</evidence>
<dbReference type="SMART" id="SM00220">
    <property type="entry name" value="S_TKc"/>
    <property type="match status" value="1"/>
</dbReference>
<dbReference type="GO" id="GO:0007165">
    <property type="term" value="P:signal transduction"/>
    <property type="evidence" value="ECO:0000318"/>
    <property type="project" value="GO_Central"/>
</dbReference>
<dbReference type="Gene3D" id="3.30.200.20">
    <property type="entry name" value="Phosphorylase Kinase, domain 1"/>
    <property type="match status" value="1"/>
</dbReference>
<dbReference type="PROSITE" id="PS50011">
    <property type="entry name" value="PROTEIN_KINASE_DOM"/>
    <property type="match status" value="1"/>
</dbReference>
<dbReference type="PaxDb" id="3847-GLYMA18G45175.1"/>
<feature type="domain" description="Gnk2-homologous" evidence="18">
    <location>
        <begin position="381"/>
        <end position="491"/>
    </location>
</feature>
<dbReference type="ExpressionAtlas" id="A0A0R0F325">
    <property type="expression patterns" value="baseline and differential"/>
</dbReference>
<dbReference type="FunFam" id="3.30.430.20:FF:000012">
    <property type="entry name" value="Cysteine-rich receptor-like protein kinase 25"/>
    <property type="match status" value="1"/>
</dbReference>
<dbReference type="InterPro" id="IPR017441">
    <property type="entry name" value="Protein_kinase_ATP_BS"/>
</dbReference>
<keyword evidence="11 15" id="KW-0472">Membrane</keyword>
<feature type="domain" description="Gnk2-homologous" evidence="18">
    <location>
        <begin position="277"/>
        <end position="377"/>
    </location>
</feature>
<dbReference type="Proteomes" id="UP000008827">
    <property type="component" value="Chromosome 18"/>
</dbReference>
<evidence type="ECO:0000256" key="7">
    <source>
        <dbReference type="ARBA" id="ARBA00022741"/>
    </source>
</evidence>
<evidence type="ECO:0000256" key="2">
    <source>
        <dbReference type="ARBA" id="ARBA00022527"/>
    </source>
</evidence>
<evidence type="ECO:0000256" key="13">
    <source>
        <dbReference type="ARBA" id="ARBA00023180"/>
    </source>
</evidence>
<name>A0A0R0F325_SOYBN</name>
<evidence type="ECO:0000259" key="17">
    <source>
        <dbReference type="PROSITE" id="PS50011"/>
    </source>
</evidence>
<evidence type="ECO:0000256" key="4">
    <source>
        <dbReference type="ARBA" id="ARBA00022692"/>
    </source>
</evidence>
<dbReference type="GO" id="GO:0042742">
    <property type="term" value="P:defense response to bacterium"/>
    <property type="evidence" value="ECO:0000318"/>
    <property type="project" value="GO_Central"/>
</dbReference>
<evidence type="ECO:0000256" key="6">
    <source>
        <dbReference type="ARBA" id="ARBA00022737"/>
    </source>
</evidence>
<evidence type="ECO:0000256" key="15">
    <source>
        <dbReference type="SAM" id="Phobius"/>
    </source>
</evidence>
<dbReference type="GeneID" id="100805181"/>
<keyword evidence="9 14" id="KW-0067">ATP-binding</keyword>
<dbReference type="FunFam" id="1.10.510.10:FF:000129">
    <property type="entry name" value="cysteine-rich receptor-like protein kinase 10"/>
    <property type="match status" value="1"/>
</dbReference>
<proteinExistence type="predicted"/>
<evidence type="ECO:0000256" key="9">
    <source>
        <dbReference type="ARBA" id="ARBA00022840"/>
    </source>
</evidence>
<dbReference type="FunFam" id="3.30.200.20:FF:000727">
    <property type="entry name" value="Cysteine-rich RLK (RECEPTOR-like protein kinase) 23"/>
    <property type="match status" value="1"/>
</dbReference>
<dbReference type="PANTHER" id="PTHR27002">
    <property type="entry name" value="RECEPTOR-LIKE SERINE/THREONINE-PROTEIN KINASE SD1-8"/>
    <property type="match status" value="1"/>
</dbReference>
<dbReference type="OMA" id="RIPACCD"/>
<dbReference type="InterPro" id="IPR001245">
    <property type="entry name" value="Ser-Thr/Tyr_kinase_cat_dom"/>
</dbReference>
<dbReference type="InterPro" id="IPR011009">
    <property type="entry name" value="Kinase-like_dom_sf"/>
</dbReference>
<dbReference type="Gramene" id="KRH00542">
    <property type="protein sequence ID" value="KRH00542"/>
    <property type="gene ID" value="GLYMA_18G219600"/>
</dbReference>
<evidence type="ECO:0000256" key="8">
    <source>
        <dbReference type="ARBA" id="ARBA00022777"/>
    </source>
</evidence>
<dbReference type="CDD" id="cd14066">
    <property type="entry name" value="STKc_IRAK"/>
    <property type="match status" value="1"/>
</dbReference>
<keyword evidence="2" id="KW-0723">Serine/threonine-protein kinase</keyword>
<dbReference type="PANTHER" id="PTHR27002:SF847">
    <property type="entry name" value="CYSTEINE-RICH RECEPTOR-KINASE-LIKE PROTEIN"/>
    <property type="match status" value="1"/>
</dbReference>
<evidence type="ECO:0000313" key="19">
    <source>
        <dbReference type="EMBL" id="KRH00542.1"/>
    </source>
</evidence>
<dbReference type="InterPro" id="IPR038408">
    <property type="entry name" value="GNK2_sf"/>
</dbReference>
<dbReference type="SUPFAM" id="SSF56112">
    <property type="entry name" value="Protein kinase-like (PK-like)"/>
    <property type="match status" value="1"/>
</dbReference>
<evidence type="ECO:0000256" key="12">
    <source>
        <dbReference type="ARBA" id="ARBA00023170"/>
    </source>
</evidence>
<dbReference type="PROSITE" id="PS00107">
    <property type="entry name" value="PROTEIN_KINASE_ATP"/>
    <property type="match status" value="1"/>
</dbReference>
<feature type="domain" description="Protein kinase" evidence="17">
    <location>
        <begin position="579"/>
        <end position="858"/>
    </location>
</feature>
<evidence type="ECO:0000256" key="10">
    <source>
        <dbReference type="ARBA" id="ARBA00022989"/>
    </source>
</evidence>
<evidence type="ECO:0000256" key="3">
    <source>
        <dbReference type="ARBA" id="ARBA00022679"/>
    </source>
</evidence>
<protein>
    <submittedName>
        <fullName evidence="20">Cysteine-rich receptor-like protein kinase</fullName>
    </submittedName>
</protein>
<dbReference type="GO" id="GO:0005886">
    <property type="term" value="C:plasma membrane"/>
    <property type="evidence" value="ECO:0000318"/>
    <property type="project" value="GO_Central"/>
</dbReference>
<keyword evidence="12" id="KW-0675">Receptor</keyword>
<dbReference type="SMR" id="A0A0R0F325"/>
<feature type="binding site" evidence="14">
    <location>
        <position position="607"/>
    </location>
    <ligand>
        <name>ATP</name>
        <dbReference type="ChEBI" id="CHEBI:30616"/>
    </ligand>
</feature>
<reference evidence="20" key="2">
    <citation type="submission" date="2018-02" db="UniProtKB">
        <authorList>
            <consortium name="EnsemblPlants"/>
        </authorList>
    </citation>
    <scope>IDENTIFICATION</scope>
    <source>
        <strain evidence="20">Williams 82</strain>
    </source>
</reference>
<dbReference type="RefSeq" id="NP_001357541.1">
    <property type="nucleotide sequence ID" value="NM_001370612.1"/>
</dbReference>
<dbReference type="Pfam" id="PF07714">
    <property type="entry name" value="PK_Tyr_Ser-Thr"/>
    <property type="match status" value="1"/>
</dbReference>
<dbReference type="EnsemblPlants" id="KRH00542">
    <property type="protein sequence ID" value="KRH00542"/>
    <property type="gene ID" value="GLYMA_18G219600"/>
</dbReference>
<keyword evidence="4 15" id="KW-0812">Transmembrane</keyword>
<dbReference type="InterPro" id="IPR000719">
    <property type="entry name" value="Prot_kinase_dom"/>
</dbReference>
<feature type="transmembrane region" description="Helical" evidence="15">
    <location>
        <begin position="518"/>
        <end position="540"/>
    </location>
</feature>
<dbReference type="GO" id="GO:0009626">
    <property type="term" value="P:plant-type hypersensitive response"/>
    <property type="evidence" value="ECO:0000318"/>
    <property type="project" value="GO_Central"/>
</dbReference>
<evidence type="ECO:0000256" key="16">
    <source>
        <dbReference type="SAM" id="SignalP"/>
    </source>
</evidence>
<reference evidence="19" key="3">
    <citation type="submission" date="2018-07" db="EMBL/GenBank/DDBJ databases">
        <title>WGS assembly of Glycine max.</title>
        <authorList>
            <person name="Schmutz J."/>
            <person name="Cannon S."/>
            <person name="Schlueter J."/>
            <person name="Ma J."/>
            <person name="Mitros T."/>
            <person name="Nelson W."/>
            <person name="Hyten D."/>
            <person name="Song Q."/>
            <person name="Thelen J."/>
            <person name="Cheng J."/>
            <person name="Xu D."/>
            <person name="Hellsten U."/>
            <person name="May G."/>
            <person name="Yu Y."/>
            <person name="Sakurai T."/>
            <person name="Umezawa T."/>
            <person name="Bhattacharyya M."/>
            <person name="Sandhu D."/>
            <person name="Valliyodan B."/>
            <person name="Lindquist E."/>
            <person name="Peto M."/>
            <person name="Grant D."/>
            <person name="Shu S."/>
            <person name="Goodstein D."/>
            <person name="Barry K."/>
            <person name="Futrell-Griggs M."/>
            <person name="Abernathy B."/>
            <person name="Du J."/>
            <person name="Tian Z."/>
            <person name="Zhu L."/>
            <person name="Gill N."/>
            <person name="Joshi T."/>
            <person name="Libault M."/>
            <person name="Sethuraman A."/>
            <person name="Zhang X."/>
            <person name="Shinozaki K."/>
            <person name="Nguyen H."/>
            <person name="Wing R."/>
            <person name="Cregan P."/>
            <person name="Specht J."/>
            <person name="Grimwood J."/>
            <person name="Rokhsar D."/>
            <person name="Stacey G."/>
            <person name="Shoemaker R."/>
            <person name="Jackson S."/>
        </authorList>
    </citation>
    <scope>NUCLEOTIDE SEQUENCE</scope>
    <source>
        <tissue evidence="19">Callus</tissue>
    </source>
</reference>
<evidence type="ECO:0000256" key="11">
    <source>
        <dbReference type="ARBA" id="ARBA00023136"/>
    </source>
</evidence>
<dbReference type="PROSITE" id="PS51473">
    <property type="entry name" value="GNK2"/>
    <property type="match status" value="4"/>
</dbReference>
<keyword evidence="13" id="KW-0325">Glycoprotein</keyword>
<evidence type="ECO:0000256" key="14">
    <source>
        <dbReference type="PROSITE-ProRule" id="PRU10141"/>
    </source>
</evidence>
<dbReference type="Pfam" id="PF01657">
    <property type="entry name" value="Stress-antifung"/>
    <property type="match status" value="4"/>
</dbReference>
<organism evidence="19">
    <name type="scientific">Glycine max</name>
    <name type="common">Soybean</name>
    <name type="synonym">Glycine hispida</name>
    <dbReference type="NCBI Taxonomy" id="3847"/>
    <lineage>
        <taxon>Eukaryota</taxon>
        <taxon>Viridiplantae</taxon>
        <taxon>Streptophyta</taxon>
        <taxon>Embryophyta</taxon>
        <taxon>Tracheophyta</taxon>
        <taxon>Spermatophyta</taxon>
        <taxon>Magnoliopsida</taxon>
        <taxon>eudicotyledons</taxon>
        <taxon>Gunneridae</taxon>
        <taxon>Pentapetalae</taxon>
        <taxon>rosids</taxon>
        <taxon>fabids</taxon>
        <taxon>Fabales</taxon>
        <taxon>Fabaceae</taxon>
        <taxon>Papilionoideae</taxon>
        <taxon>50 kb inversion clade</taxon>
        <taxon>NPAAA clade</taxon>
        <taxon>indigoferoid/millettioid clade</taxon>
        <taxon>Phaseoleae</taxon>
        <taxon>Glycine</taxon>
        <taxon>Glycine subgen. Soja</taxon>
    </lineage>
</organism>
<evidence type="ECO:0000313" key="21">
    <source>
        <dbReference type="Proteomes" id="UP000008827"/>
    </source>
</evidence>
<feature type="domain" description="Gnk2-homologous" evidence="18">
    <location>
        <begin position="29"/>
        <end position="135"/>
    </location>
</feature>
<dbReference type="STRING" id="3847.A0A0R0F325"/>
<comment type="subcellular location">
    <subcellularLocation>
        <location evidence="1">Membrane</location>
        <topology evidence="1">Single-pass membrane protein</topology>
    </subcellularLocation>
</comment>
<keyword evidence="8" id="KW-0418">Kinase</keyword>
<keyword evidence="7 14" id="KW-0547">Nucleotide-binding</keyword>
<keyword evidence="6" id="KW-0677">Repeat</keyword>
<keyword evidence="3" id="KW-0808">Transferase</keyword>
<keyword evidence="21" id="KW-1185">Reference proteome</keyword>
<dbReference type="GO" id="GO:0004674">
    <property type="term" value="F:protein serine/threonine kinase activity"/>
    <property type="evidence" value="ECO:0000318"/>
    <property type="project" value="GO_Central"/>
</dbReference>
<reference evidence="19 20" key="1">
    <citation type="journal article" date="2010" name="Nature">
        <title>Genome sequence of the palaeopolyploid soybean.</title>
        <authorList>
            <person name="Schmutz J."/>
            <person name="Cannon S.B."/>
            <person name="Schlueter J."/>
            <person name="Ma J."/>
            <person name="Mitros T."/>
            <person name="Nelson W."/>
            <person name="Hyten D.L."/>
            <person name="Song Q."/>
            <person name="Thelen J.J."/>
            <person name="Cheng J."/>
            <person name="Xu D."/>
            <person name="Hellsten U."/>
            <person name="May G.D."/>
            <person name="Yu Y."/>
            <person name="Sakurai T."/>
            <person name="Umezawa T."/>
            <person name="Bhattacharyya M.K."/>
            <person name="Sandhu D."/>
            <person name="Valliyodan B."/>
            <person name="Lindquist E."/>
            <person name="Peto M."/>
            <person name="Grant D."/>
            <person name="Shu S."/>
            <person name="Goodstein D."/>
            <person name="Barry K."/>
            <person name="Futrell-Griggs M."/>
            <person name="Abernathy B."/>
            <person name="Du J."/>
            <person name="Tian Z."/>
            <person name="Zhu L."/>
            <person name="Gill N."/>
            <person name="Joshi T."/>
            <person name="Libault M."/>
            <person name="Sethuraman A."/>
            <person name="Zhang X.-C."/>
            <person name="Shinozaki K."/>
            <person name="Nguyen H.T."/>
            <person name="Wing R.A."/>
            <person name="Cregan P."/>
            <person name="Specht J."/>
            <person name="Grimwood J."/>
            <person name="Rokhsar D."/>
            <person name="Stacey G."/>
            <person name="Shoemaker R.C."/>
            <person name="Jackson S.A."/>
        </authorList>
    </citation>
    <scope>NUCLEOTIDE SEQUENCE [LARGE SCALE GENOMIC DNA]</scope>
    <source>
        <strain evidence="20">cv. Williams 82</strain>
        <tissue evidence="19">Callus</tissue>
    </source>
</reference>
<feature type="chain" id="PRO_5014520918" evidence="16">
    <location>
        <begin position="26"/>
        <end position="905"/>
    </location>
</feature>
<dbReference type="Gene3D" id="3.30.430.20">
    <property type="entry name" value="Gnk2 domain, C-X8-C-X2-C motif"/>
    <property type="match status" value="4"/>
</dbReference>
<evidence type="ECO:0000259" key="18">
    <source>
        <dbReference type="PROSITE" id="PS51473"/>
    </source>
</evidence>
<evidence type="ECO:0000313" key="20">
    <source>
        <dbReference type="EnsemblPlants" id="KRH00542"/>
    </source>
</evidence>
<feature type="domain" description="Gnk2-homologous" evidence="18">
    <location>
        <begin position="141"/>
        <end position="247"/>
    </location>
</feature>
<dbReference type="PROSITE" id="PS00108">
    <property type="entry name" value="PROTEIN_KINASE_ST"/>
    <property type="match status" value="1"/>
</dbReference>
<evidence type="ECO:0000256" key="5">
    <source>
        <dbReference type="ARBA" id="ARBA00022729"/>
    </source>
</evidence>
<dbReference type="CDD" id="cd23509">
    <property type="entry name" value="Gnk2-like"/>
    <property type="match status" value="4"/>
</dbReference>
<dbReference type="AlphaFoldDB" id="A0A0R0F325"/>
<dbReference type="EMBL" id="CM000851">
    <property type="protein sequence ID" value="KRH00542.1"/>
    <property type="molecule type" value="Genomic_DNA"/>
</dbReference>
<gene>
    <name evidence="20" type="primary">CRK59</name>
    <name evidence="19" type="ORF">GLYMA_18G219600</name>
</gene>
<dbReference type="Gene3D" id="1.10.510.10">
    <property type="entry name" value="Transferase(Phosphotransferase) domain 1"/>
    <property type="match status" value="1"/>
</dbReference>
<keyword evidence="5 16" id="KW-0732">Signal</keyword>
<dbReference type="OrthoDB" id="1405566at2759"/>
<dbReference type="KEGG" id="gmx:100805181"/>
<keyword evidence="10 15" id="KW-1133">Transmembrane helix</keyword>
<dbReference type="InterPro" id="IPR008271">
    <property type="entry name" value="Ser/Thr_kinase_AS"/>
</dbReference>
<sequence length="905" mass="102303">MHSNSFKLIFLCTLVILFNFPTTKAQESHDYLNQMCSESEIPANSTYEKNLRTLFSSLSSKATAKTFFYDTVVGRNSFDTVYGMFMCRGDVPSQLCGQCVVNATHTRDSEPGCSRSIWDVIWYEECMVRYSNVPFYSKVATHPFCYKWSLANISSNPASFMSLLYNTMNQTAHEAAISGNMYSTKQANYSNSETLYCLAQCTQDLSPQNCTACLTQAIEYLPNCCEGKQGGRVLFPSCNIRYELYPFFRNVTDEALPEGIVPETKYSHTDSEYSEDPGYISHNCSTDQIINDTAFESNLKTLFSDLTSNATSGNRNSKRAGAGTLQGFFTCRVDLSRTLCGECVQNATEKIFSACGLAAEGVIWYNHCWLRYSNRSFAMETSPSYVDLNVTDTDNRVQYSSHALTLISNKLAAMADGTGQTLDKYQSGTLILNNKQRVYILAQCALDLSSEDCGACLSDMIGSAIPWTRLGSLGGRVLYPTCILRFELFQFYDLIPTTAITHPLLLAPASGKGRSRTIILILTSAIIVLGVLFTFCYYLIRRKARNNKTILRENFGHESSTIESLQFNLPTIVAATNNFSYENKIGKGGFGEVYKGILSDERPIAVKRLSRTSKQGVEEFKNEVLLIAKLQHRNLVTFIGFCLEEQEKILIYEYVPNKSLDYFLFDTKLEKILTWSERHKIIEGIARGILYLHEYSRLKIIHRDLKPSNVLLDKNMNPKISDFGLAKIVELDQQEGSTNRIIGTYGFMAPEYAMFGQFSEKSDVYSFGVMVLEIISGKKNISSYEPRRVVDDGLLKFFWRHWRDETPFNTLDEKLKESYSEIEVIKCIQIGLLCVQEDPNARPTMMSIVSYLNNHSIELPTPHEPTFFLYNRMDPIAYESNSGQSSNSFISSSINEMSISTFYPR</sequence>
<dbReference type="GO" id="GO:0005524">
    <property type="term" value="F:ATP binding"/>
    <property type="evidence" value="ECO:0007669"/>
    <property type="project" value="UniProtKB-UniRule"/>
</dbReference>